<comment type="function">
    <text evidence="5">Required for resistance to DNA-damaging agents.</text>
</comment>
<dbReference type="CDD" id="cd23657">
    <property type="entry name" value="USP-A-like"/>
    <property type="match status" value="1"/>
</dbReference>
<evidence type="ECO:0000313" key="8">
    <source>
        <dbReference type="Proteomes" id="UP000244920"/>
    </source>
</evidence>
<keyword evidence="4 5" id="KW-0963">Cytoplasm</keyword>
<dbReference type="SUPFAM" id="SSF52402">
    <property type="entry name" value="Adenine nucleotide alpha hydrolases-like"/>
    <property type="match status" value="1"/>
</dbReference>
<dbReference type="PANTHER" id="PTHR46268:SF23">
    <property type="entry name" value="UNIVERSAL STRESS PROTEIN A-RELATED"/>
    <property type="match status" value="1"/>
</dbReference>
<gene>
    <name evidence="7" type="ORF">DDU33_09165</name>
</gene>
<comment type="similarity">
    <text evidence="2 5">Belongs to the universal stress protein A family.</text>
</comment>
<evidence type="ECO:0000259" key="6">
    <source>
        <dbReference type="Pfam" id="PF00582"/>
    </source>
</evidence>
<dbReference type="InterPro" id="IPR006015">
    <property type="entry name" value="Universal_stress_UspA"/>
</dbReference>
<protein>
    <recommendedName>
        <fullName evidence="5">Universal stress protein</fullName>
    </recommendedName>
</protein>
<name>A0A2U8FKY2_9PAST</name>
<dbReference type="GO" id="GO:0005737">
    <property type="term" value="C:cytoplasm"/>
    <property type="evidence" value="ECO:0007669"/>
    <property type="project" value="UniProtKB-SubCell"/>
</dbReference>
<dbReference type="KEGG" id="apor:DDU33_09165"/>
<reference evidence="8" key="1">
    <citation type="submission" date="2018-05" db="EMBL/GenBank/DDBJ databases">
        <title>Complete genome sequence of Actinobacillus porcitonsillarum reference strain 9953L55 (CCUG 46996).</title>
        <authorList>
            <person name="Dona V."/>
            <person name="Perreten V."/>
        </authorList>
    </citation>
    <scope>NUCLEOTIDE SEQUENCE [LARGE SCALE GENOMIC DNA]</scope>
    <source>
        <strain evidence="8">9953L55</strain>
    </source>
</reference>
<evidence type="ECO:0000256" key="3">
    <source>
        <dbReference type="ARBA" id="ARBA00011738"/>
    </source>
</evidence>
<keyword evidence="8" id="KW-1185">Reference proteome</keyword>
<comment type="subcellular location">
    <subcellularLocation>
        <location evidence="1 5">Cytoplasm</location>
    </subcellularLocation>
</comment>
<feature type="domain" description="UspA" evidence="6">
    <location>
        <begin position="1"/>
        <end position="137"/>
    </location>
</feature>
<dbReference type="Gene3D" id="3.40.50.620">
    <property type="entry name" value="HUPs"/>
    <property type="match status" value="1"/>
</dbReference>
<evidence type="ECO:0000256" key="5">
    <source>
        <dbReference type="PIRNR" id="PIRNR006276"/>
    </source>
</evidence>
<evidence type="ECO:0000256" key="1">
    <source>
        <dbReference type="ARBA" id="ARBA00004496"/>
    </source>
</evidence>
<comment type="subunit">
    <text evidence="3">Homodimer.</text>
</comment>
<evidence type="ECO:0000256" key="4">
    <source>
        <dbReference type="ARBA" id="ARBA00022490"/>
    </source>
</evidence>
<sequence>MYKHILVAVDLSEESLVLLRKGAGIAEKCGAKLSIIHVDVNFSDLYTGLIDINMSAVQDSVSVETNKALDELASKINYPVAERLNGTGDFSQVLEEAVEKHNVDLLVTGHHQDFWSKFMSSTRQVMNSVAVDMLVVPLESE</sequence>
<evidence type="ECO:0000313" key="7">
    <source>
        <dbReference type="EMBL" id="AWI51639.1"/>
    </source>
</evidence>
<dbReference type="AlphaFoldDB" id="A0A2U8FKY2"/>
<organism evidence="7 8">
    <name type="scientific">Actinobacillus porcitonsillarum</name>
    <dbReference type="NCBI Taxonomy" id="189834"/>
    <lineage>
        <taxon>Bacteria</taxon>
        <taxon>Pseudomonadati</taxon>
        <taxon>Pseudomonadota</taxon>
        <taxon>Gammaproteobacteria</taxon>
        <taxon>Pasteurellales</taxon>
        <taxon>Pasteurellaceae</taxon>
        <taxon>Actinobacillus</taxon>
    </lineage>
</organism>
<dbReference type="Pfam" id="PF00582">
    <property type="entry name" value="Usp"/>
    <property type="match status" value="1"/>
</dbReference>
<dbReference type="RefSeq" id="WP_005820952.1">
    <property type="nucleotide sequence ID" value="NZ_CP029206.1"/>
</dbReference>
<dbReference type="PANTHER" id="PTHR46268">
    <property type="entry name" value="STRESS RESPONSE PROTEIN NHAX"/>
    <property type="match status" value="1"/>
</dbReference>
<dbReference type="InterPro" id="IPR006016">
    <property type="entry name" value="UspA"/>
</dbReference>
<evidence type="ECO:0000256" key="2">
    <source>
        <dbReference type="ARBA" id="ARBA00008791"/>
    </source>
</evidence>
<dbReference type="PIRSF" id="PIRSF006276">
    <property type="entry name" value="UspA"/>
    <property type="match status" value="1"/>
</dbReference>
<dbReference type="EMBL" id="CP029206">
    <property type="protein sequence ID" value="AWI51639.1"/>
    <property type="molecule type" value="Genomic_DNA"/>
</dbReference>
<proteinExistence type="inferred from homology"/>
<accession>A0A2U8FKY2</accession>
<dbReference type="Proteomes" id="UP000244920">
    <property type="component" value="Chromosome"/>
</dbReference>
<dbReference type="InterPro" id="IPR014729">
    <property type="entry name" value="Rossmann-like_a/b/a_fold"/>
</dbReference>